<evidence type="ECO:0000256" key="1">
    <source>
        <dbReference type="ARBA" id="ARBA00004141"/>
    </source>
</evidence>
<dbReference type="InterPro" id="IPR027417">
    <property type="entry name" value="P-loop_NTPase"/>
</dbReference>
<evidence type="ECO:0000256" key="6">
    <source>
        <dbReference type="ARBA" id="ARBA00022989"/>
    </source>
</evidence>
<keyword evidence="2" id="KW-0813">Transport</keyword>
<evidence type="ECO:0000256" key="8">
    <source>
        <dbReference type="SAM" id="MobiDB-lite"/>
    </source>
</evidence>
<dbReference type="EMBL" id="JANBUY010000256">
    <property type="protein sequence ID" value="KAJ2860971.1"/>
    <property type="molecule type" value="Genomic_DNA"/>
</dbReference>
<reference evidence="10" key="1">
    <citation type="submission" date="2022-07" db="EMBL/GenBank/DDBJ databases">
        <title>Phylogenomic reconstructions and comparative analyses of Kickxellomycotina fungi.</title>
        <authorList>
            <person name="Reynolds N.K."/>
            <person name="Stajich J.E."/>
            <person name="Barry K."/>
            <person name="Grigoriev I.V."/>
            <person name="Crous P."/>
            <person name="Smith M.E."/>
        </authorList>
    </citation>
    <scope>NUCLEOTIDE SEQUENCE</scope>
    <source>
        <strain evidence="10">RSA 476</strain>
    </source>
</reference>
<feature type="region of interest" description="Disordered" evidence="8">
    <location>
        <begin position="616"/>
        <end position="649"/>
    </location>
</feature>
<feature type="compositionally biased region" description="Acidic residues" evidence="8">
    <location>
        <begin position="977"/>
        <end position="990"/>
    </location>
</feature>
<keyword evidence="6" id="KW-1133">Transmembrane helix</keyword>
<dbReference type="PROSITE" id="PS00211">
    <property type="entry name" value="ABC_TRANSPORTER_1"/>
    <property type="match status" value="1"/>
</dbReference>
<dbReference type="CDD" id="cd03244">
    <property type="entry name" value="ABCC_MRP_domain2"/>
    <property type="match status" value="1"/>
</dbReference>
<dbReference type="InterPro" id="IPR050173">
    <property type="entry name" value="ABC_transporter_C-like"/>
</dbReference>
<accession>A0A9W8M3D1</accession>
<feature type="domain" description="ABC transporter" evidence="9">
    <location>
        <begin position="386"/>
        <end position="609"/>
    </location>
</feature>
<dbReference type="CDD" id="cd03250">
    <property type="entry name" value="ABCC_MRP_domain1"/>
    <property type="match status" value="1"/>
</dbReference>
<evidence type="ECO:0000313" key="11">
    <source>
        <dbReference type="Proteomes" id="UP001140074"/>
    </source>
</evidence>
<dbReference type="GO" id="GO:0016887">
    <property type="term" value="F:ATP hydrolysis activity"/>
    <property type="evidence" value="ECO:0007669"/>
    <property type="project" value="InterPro"/>
</dbReference>
<evidence type="ECO:0000256" key="3">
    <source>
        <dbReference type="ARBA" id="ARBA00022692"/>
    </source>
</evidence>
<dbReference type="InterPro" id="IPR003593">
    <property type="entry name" value="AAA+_ATPase"/>
</dbReference>
<keyword evidence="5 10" id="KW-0067">ATP-binding</keyword>
<dbReference type="SMART" id="SM00382">
    <property type="entry name" value="AAA"/>
    <property type="match status" value="2"/>
</dbReference>
<feature type="compositionally biased region" description="Polar residues" evidence="8">
    <location>
        <begin position="616"/>
        <end position="640"/>
    </location>
</feature>
<dbReference type="InterPro" id="IPR036640">
    <property type="entry name" value="ABC1_TM_sf"/>
</dbReference>
<dbReference type="Gene3D" id="3.40.50.300">
    <property type="entry name" value="P-loop containing nucleotide triphosphate hydrolases"/>
    <property type="match status" value="2"/>
</dbReference>
<dbReference type="SUPFAM" id="SSF90123">
    <property type="entry name" value="ABC transporter transmembrane region"/>
    <property type="match status" value="1"/>
</dbReference>
<evidence type="ECO:0000256" key="2">
    <source>
        <dbReference type="ARBA" id="ARBA00022448"/>
    </source>
</evidence>
<evidence type="ECO:0000256" key="4">
    <source>
        <dbReference type="ARBA" id="ARBA00022741"/>
    </source>
</evidence>
<feature type="domain" description="ABC transporter" evidence="9">
    <location>
        <begin position="834"/>
        <end position="1141"/>
    </location>
</feature>
<keyword evidence="7" id="KW-0472">Membrane</keyword>
<keyword evidence="4" id="KW-0547">Nucleotide-binding</keyword>
<evidence type="ECO:0000259" key="9">
    <source>
        <dbReference type="PROSITE" id="PS50893"/>
    </source>
</evidence>
<comment type="subcellular location">
    <subcellularLocation>
        <location evidence="1">Membrane</location>
        <topology evidence="1">Multi-pass membrane protein</topology>
    </subcellularLocation>
</comment>
<dbReference type="PROSITE" id="PS50893">
    <property type="entry name" value="ABC_TRANSPORTER_2"/>
    <property type="match status" value="2"/>
</dbReference>
<proteinExistence type="predicted"/>
<evidence type="ECO:0000313" key="10">
    <source>
        <dbReference type="EMBL" id="KAJ2860971.1"/>
    </source>
</evidence>
<dbReference type="Pfam" id="PF00005">
    <property type="entry name" value="ABC_tran"/>
    <property type="match status" value="2"/>
</dbReference>
<dbReference type="FunFam" id="3.40.50.300:FF:000997">
    <property type="entry name" value="Multidrug resistance-associated protein 1"/>
    <property type="match status" value="1"/>
</dbReference>
<organism evidence="10 11">
    <name type="scientific">Coemansia aciculifera</name>
    <dbReference type="NCBI Taxonomy" id="417176"/>
    <lineage>
        <taxon>Eukaryota</taxon>
        <taxon>Fungi</taxon>
        <taxon>Fungi incertae sedis</taxon>
        <taxon>Zoopagomycota</taxon>
        <taxon>Kickxellomycotina</taxon>
        <taxon>Kickxellomycetes</taxon>
        <taxon>Kickxellales</taxon>
        <taxon>Kickxellaceae</taxon>
        <taxon>Coemansia</taxon>
    </lineage>
</organism>
<dbReference type="SUPFAM" id="SSF52540">
    <property type="entry name" value="P-loop containing nucleoside triphosphate hydrolases"/>
    <property type="match status" value="2"/>
</dbReference>
<dbReference type="InterPro" id="IPR017871">
    <property type="entry name" value="ABC_transporter-like_CS"/>
</dbReference>
<dbReference type="GO" id="GO:0016020">
    <property type="term" value="C:membrane"/>
    <property type="evidence" value="ECO:0007669"/>
    <property type="project" value="UniProtKB-SubCell"/>
</dbReference>
<dbReference type="InterPro" id="IPR003439">
    <property type="entry name" value="ABC_transporter-like_ATP-bd"/>
</dbReference>
<gene>
    <name evidence="10" type="primary">YCF1_3</name>
    <name evidence="10" type="ORF">GGH94_005197</name>
</gene>
<feature type="region of interest" description="Disordered" evidence="8">
    <location>
        <begin position="963"/>
        <end position="991"/>
    </location>
</feature>
<dbReference type="PANTHER" id="PTHR24223">
    <property type="entry name" value="ATP-BINDING CASSETTE SUB-FAMILY C"/>
    <property type="match status" value="1"/>
</dbReference>
<keyword evidence="11" id="KW-1185">Reference proteome</keyword>
<keyword evidence="3" id="KW-0812">Transmembrane</keyword>
<comment type="caution">
    <text evidence="10">The sequence shown here is derived from an EMBL/GenBank/DDBJ whole genome shotgun (WGS) entry which is preliminary data.</text>
</comment>
<dbReference type="GO" id="GO:0005524">
    <property type="term" value="F:ATP binding"/>
    <property type="evidence" value="ECO:0007669"/>
    <property type="project" value="UniProtKB-KW"/>
</dbReference>
<dbReference type="GO" id="GO:0042626">
    <property type="term" value="F:ATPase-coupled transmembrane transporter activity"/>
    <property type="evidence" value="ECO:0007669"/>
    <property type="project" value="TreeGrafter"/>
</dbReference>
<name>A0A9W8M3D1_9FUNG</name>
<sequence>MSSLLDGMAYPAVDAAVALTTIYLVVRDKRTISPQLASPFSHIASALLVVFAASDYSGLARTLNQVASFALPLLAVHPSGHTIFQLANALRIYRLFHNNDSPLISAICILLHICLVLANLDLSSQAQLKSIMHDASFAQVRQLNILQKLRELTIDDLWPVPKRFQLRHAYAELAINTDESLFLVRAIARMIWKPMIPIHIAGMLFQLLPIFKTILNGYIYHCLDSSDSTVYYKAYMAAAGDSIDEIYFNVKTVKLFGWERMYLDPKLRRTREYLKQLPWYAALVRFGLATMDIVSTLTTDLSMYLTVVLYLNTMPTSDNSMTNSKLLEMTEHIEYLRQSIYNIAEGIAGISDLVRHNNTLEPLFRCETFNTISHVKLVETETVPSITMDNCSFRWEKKANLLKQVTLNATGGELVAVVGKTGSGKSSLLLAMCRELEKTKGTGTVVGRIGYMEQSPWIMNDTMRANILFGRDFDEEYYWKVIHACALTRDLDSWPDSDLTMIGERGINISGGQRARLALARTVYSQAEIYILDDPLSAVDAHVKRHILDNVILSSGLLGNKLRVITTHSESMLPFCNQIATVSDKTVSVFHQEPKEHLYIAPAVEINDVCASTPTEANSDKLSTTPTNDVDAQATTSENVPSKCLESDEDQLPQQKCTLLDNAKIASKFDNTVANSLRNISDEVDSGHSQTSSIIDDGSLMIRMFGVESYYISHYMNDKDEDKKIRRSKNALELLSNIIDTGLFKSGIVLSTLSVLMQSHLTKYKVSSSQLKMLQSDVGELTNSINRLMRMPNRLKRFSNDITTFRQFSDIKPEAPYAVDNCRVPSEWPHKGNVEFKDLSVKYGAHQPYVLKNLNINLRPGEKVGIVGRTGAGKSTLAKAIFRLLNKNIEGSIEIDGHDTSKFGVGDFRPKLGIIPQESTMFRGTVKRNLDPLNEFTIEDMWAAMIKCGVADLIEPERKRKTAKLASKSANANGDDRNDDEDDVMEEEDDKSYWDRENKQRWARSGLLMRAVLFMFDRKWEKYEVKESSSIGINGMVSSNGGGFSNGQQQLFSLCRLLMRKRKVMILDEATADVDLETDRKIQELIRTEFSECTVLTIAHRLDTIMNSDRIIVMEKGEIVEIGPPQELISNGGKFAELVQANAF</sequence>
<protein>
    <submittedName>
        <fullName evidence="10">ATP-binding cassette glutathione S-conjugate transporter ycf1</fullName>
    </submittedName>
</protein>
<evidence type="ECO:0000256" key="5">
    <source>
        <dbReference type="ARBA" id="ARBA00022840"/>
    </source>
</evidence>
<evidence type="ECO:0000256" key="7">
    <source>
        <dbReference type="ARBA" id="ARBA00023136"/>
    </source>
</evidence>
<dbReference type="Proteomes" id="UP001140074">
    <property type="component" value="Unassembled WGS sequence"/>
</dbReference>
<dbReference type="AlphaFoldDB" id="A0A9W8M3D1"/>